<comment type="caution">
    <text evidence="2">The sequence shown here is derived from an EMBL/GenBank/DDBJ whole genome shotgun (WGS) entry which is preliminary data.</text>
</comment>
<sequence>MLFRSIASTRSSIARATLPTQQYCRRSISVSAAANAKKQFVVIARDYQDEEAHNRRMEVRPKHMVDARALKKSGTLQLGGALLSDHSESGKMIGSIMIFSAESEAEVAEIIEKDQYVTGKVWEHFQILPFRQAAIDP</sequence>
<gene>
    <name evidence="2" type="ORF">BG011_004676</name>
</gene>
<dbReference type="AlphaFoldDB" id="A0A9P6QG09"/>
<keyword evidence="3" id="KW-1185">Reference proteome</keyword>
<dbReference type="SUPFAM" id="SSF54909">
    <property type="entry name" value="Dimeric alpha+beta barrel"/>
    <property type="match status" value="1"/>
</dbReference>
<protein>
    <recommendedName>
        <fullName evidence="1">YCII-related domain-containing protein</fullName>
    </recommendedName>
</protein>
<dbReference type="InterPro" id="IPR011008">
    <property type="entry name" value="Dimeric_a/b-barrel"/>
</dbReference>
<dbReference type="InterPro" id="IPR051807">
    <property type="entry name" value="Sec-metab_biosynth-assoc"/>
</dbReference>
<dbReference type="Pfam" id="PF03795">
    <property type="entry name" value="YCII"/>
    <property type="match status" value="1"/>
</dbReference>
<evidence type="ECO:0000313" key="3">
    <source>
        <dbReference type="Proteomes" id="UP000726737"/>
    </source>
</evidence>
<dbReference type="OrthoDB" id="5519740at2759"/>
<dbReference type="InterPro" id="IPR005545">
    <property type="entry name" value="YCII"/>
</dbReference>
<evidence type="ECO:0000313" key="2">
    <source>
        <dbReference type="EMBL" id="KAG0265456.1"/>
    </source>
</evidence>
<evidence type="ECO:0000259" key="1">
    <source>
        <dbReference type="Pfam" id="PF03795"/>
    </source>
</evidence>
<accession>A0A9P6QG09</accession>
<dbReference type="Gene3D" id="3.30.70.1060">
    <property type="entry name" value="Dimeric alpha+beta barrel"/>
    <property type="match status" value="1"/>
</dbReference>
<dbReference type="PANTHER" id="PTHR33606:SF3">
    <property type="entry name" value="PROTEIN YCII"/>
    <property type="match status" value="1"/>
</dbReference>
<name>A0A9P6QG09_9FUNG</name>
<feature type="domain" description="YCII-related" evidence="1">
    <location>
        <begin position="40"/>
        <end position="131"/>
    </location>
</feature>
<reference evidence="2" key="1">
    <citation type="journal article" date="2020" name="Fungal Divers.">
        <title>Resolving the Mortierellaceae phylogeny through synthesis of multi-gene phylogenetics and phylogenomics.</title>
        <authorList>
            <person name="Vandepol N."/>
            <person name="Liber J."/>
            <person name="Desiro A."/>
            <person name="Na H."/>
            <person name="Kennedy M."/>
            <person name="Barry K."/>
            <person name="Grigoriev I.V."/>
            <person name="Miller A.N."/>
            <person name="O'Donnell K."/>
            <person name="Stajich J.E."/>
            <person name="Bonito G."/>
        </authorList>
    </citation>
    <scope>NUCLEOTIDE SEQUENCE</scope>
    <source>
        <strain evidence="2">KOD948</strain>
    </source>
</reference>
<dbReference type="PANTHER" id="PTHR33606">
    <property type="entry name" value="PROTEIN YCII"/>
    <property type="match status" value="1"/>
</dbReference>
<proteinExistence type="predicted"/>
<dbReference type="EMBL" id="JAAAJA010000031">
    <property type="protein sequence ID" value="KAG0265456.1"/>
    <property type="molecule type" value="Genomic_DNA"/>
</dbReference>
<organism evidence="2 3">
    <name type="scientific">Mortierella polycephala</name>
    <dbReference type="NCBI Taxonomy" id="41804"/>
    <lineage>
        <taxon>Eukaryota</taxon>
        <taxon>Fungi</taxon>
        <taxon>Fungi incertae sedis</taxon>
        <taxon>Mucoromycota</taxon>
        <taxon>Mortierellomycotina</taxon>
        <taxon>Mortierellomycetes</taxon>
        <taxon>Mortierellales</taxon>
        <taxon>Mortierellaceae</taxon>
        <taxon>Mortierella</taxon>
    </lineage>
</organism>
<dbReference type="Proteomes" id="UP000726737">
    <property type="component" value="Unassembled WGS sequence"/>
</dbReference>